<evidence type="ECO:0000256" key="1">
    <source>
        <dbReference type="SAM" id="MobiDB-lite"/>
    </source>
</evidence>
<reference evidence="2" key="1">
    <citation type="journal article" date="2022" name="bioRxiv">
        <title>Sequencing and chromosome-scale assembly of the giantPleurodeles waltlgenome.</title>
        <authorList>
            <person name="Brown T."/>
            <person name="Elewa A."/>
            <person name="Iarovenko S."/>
            <person name="Subramanian E."/>
            <person name="Araus A.J."/>
            <person name="Petzold A."/>
            <person name="Susuki M."/>
            <person name="Suzuki K.-i.T."/>
            <person name="Hayashi T."/>
            <person name="Toyoda A."/>
            <person name="Oliveira C."/>
            <person name="Osipova E."/>
            <person name="Leigh N.D."/>
            <person name="Simon A."/>
            <person name="Yun M.H."/>
        </authorList>
    </citation>
    <scope>NUCLEOTIDE SEQUENCE</scope>
    <source>
        <strain evidence="2">20211129_DDA</strain>
        <tissue evidence="2">Liver</tissue>
    </source>
</reference>
<feature type="compositionally biased region" description="Basic and acidic residues" evidence="1">
    <location>
        <begin position="72"/>
        <end position="90"/>
    </location>
</feature>
<feature type="compositionally biased region" description="Basic and acidic residues" evidence="1">
    <location>
        <begin position="38"/>
        <end position="49"/>
    </location>
</feature>
<comment type="caution">
    <text evidence="2">The sequence shown here is derived from an EMBL/GenBank/DDBJ whole genome shotgun (WGS) entry which is preliminary data.</text>
</comment>
<feature type="compositionally biased region" description="Basic and acidic residues" evidence="1">
    <location>
        <begin position="18"/>
        <end position="27"/>
    </location>
</feature>
<proteinExistence type="predicted"/>
<feature type="compositionally biased region" description="Basic and acidic residues" evidence="1">
    <location>
        <begin position="187"/>
        <end position="211"/>
    </location>
</feature>
<evidence type="ECO:0000313" key="3">
    <source>
        <dbReference type="Proteomes" id="UP001066276"/>
    </source>
</evidence>
<accession>A0AAV7QMA8</accession>
<dbReference type="Proteomes" id="UP001066276">
    <property type="component" value="Chromosome 6"/>
</dbReference>
<evidence type="ECO:0000313" key="2">
    <source>
        <dbReference type="EMBL" id="KAJ1141248.1"/>
    </source>
</evidence>
<gene>
    <name evidence="2" type="ORF">NDU88_007582</name>
</gene>
<dbReference type="EMBL" id="JANPWB010000010">
    <property type="protein sequence ID" value="KAJ1141248.1"/>
    <property type="molecule type" value="Genomic_DNA"/>
</dbReference>
<keyword evidence="3" id="KW-1185">Reference proteome</keyword>
<sequence>MEEATGGSHISMEQFAPFEDRRREMPRRLVVPMGDEECGLRGAERDHPPRSRRSVPLAGQRGKEDREENDIGDDRKGRGRERNRGGDRRIPYQHGAVRSLRGQEEGDTQKAGSPNRERGVRTQGSGTRPPATLQEERGTGRCVAISRTGLGRSGGEERPICKKYTGRWRARNNTNKSTKGGGRRERKAGLKGKEVIMTAAKERKKDSKQER</sequence>
<protein>
    <submittedName>
        <fullName evidence="2">Uncharacterized protein</fullName>
    </submittedName>
</protein>
<dbReference type="AlphaFoldDB" id="A0AAV7QMA8"/>
<organism evidence="2 3">
    <name type="scientific">Pleurodeles waltl</name>
    <name type="common">Iberian ribbed newt</name>
    <dbReference type="NCBI Taxonomy" id="8319"/>
    <lineage>
        <taxon>Eukaryota</taxon>
        <taxon>Metazoa</taxon>
        <taxon>Chordata</taxon>
        <taxon>Craniata</taxon>
        <taxon>Vertebrata</taxon>
        <taxon>Euteleostomi</taxon>
        <taxon>Amphibia</taxon>
        <taxon>Batrachia</taxon>
        <taxon>Caudata</taxon>
        <taxon>Salamandroidea</taxon>
        <taxon>Salamandridae</taxon>
        <taxon>Pleurodelinae</taxon>
        <taxon>Pleurodeles</taxon>
    </lineage>
</organism>
<name>A0AAV7QMA8_PLEWA</name>
<feature type="region of interest" description="Disordered" evidence="1">
    <location>
        <begin position="1"/>
        <end position="211"/>
    </location>
</feature>